<feature type="transmembrane region" description="Helical" evidence="9">
    <location>
        <begin position="803"/>
        <end position="824"/>
    </location>
</feature>
<keyword evidence="4" id="KW-0653">Protein transport</keyword>
<dbReference type="InterPro" id="IPR018456">
    <property type="entry name" value="PTR2_symporter_CS"/>
</dbReference>
<dbReference type="PROSITE" id="PS01023">
    <property type="entry name" value="PTR2_2"/>
    <property type="match status" value="1"/>
</dbReference>
<evidence type="ECO:0000256" key="4">
    <source>
        <dbReference type="ARBA" id="ARBA00022856"/>
    </source>
</evidence>
<feature type="transmembrane region" description="Helical" evidence="9">
    <location>
        <begin position="954"/>
        <end position="973"/>
    </location>
</feature>
<dbReference type="EMBL" id="RCHS01001235">
    <property type="protein sequence ID" value="RMX54604.1"/>
    <property type="molecule type" value="Genomic_DNA"/>
</dbReference>
<evidence type="ECO:0000256" key="3">
    <source>
        <dbReference type="ARBA" id="ARBA00022692"/>
    </source>
</evidence>
<feature type="transmembrane region" description="Helical" evidence="9">
    <location>
        <begin position="1036"/>
        <end position="1053"/>
    </location>
</feature>
<keyword evidence="11" id="KW-1185">Reference proteome</keyword>
<comment type="subcellular location">
    <subcellularLocation>
        <location evidence="1 7">Membrane</location>
        <topology evidence="1 7">Multi-pass membrane protein</topology>
    </subcellularLocation>
</comment>
<sequence>MSAAPNGNENSPLIPKEPDEPHSTPGRVTSTATNSSDSNSALSRQQRVLNAVCILVTELCERMTFYGASANLVLFSKNVLKLQSPWPSTITLLFTATTNGNENSPLIPKELHKPHSTPGGETSVATNSSDSNSALSRQQRVLNAVCILVTELCERMTFFGAAANLVLFSKNVLKLQSPWPSTITLLFAGTCFLTPLLGGWLADSYLGQYNTIYGSSLLYFVGVVLLAIVSASDNLLKSIFNASGRVVFFILALVLIAFSAGGIKATVSPFGADQLKQDGPRAVQTFFNYFYWFINIGALVAFTVVVAVQQKDIFSGYAILVGFMFLGIIVFLTCRNRYLVKPPGGSQLTETAKIIHNAIKNRKQNTGGWMDGAKSRFGGKFGDDQVEDVKAVLRLLPVFITFIFYFSVFSQMSTSFLIQGTYMKLNFDGFSVPAASLSLFDIVLILVLVPLVDHVVYPRIERSGIKFTSLRRIGVGFVLSAASMLVAGLIEIKRRTVWQHGNICTQTVFNESHSASCFSIFWQAPQYLLVGSGEVFATITGLEFAYSQAPKNLNGVIMALFLSASGIGSYIANFLVAVVNSDWYPEKDPNQGHMEYFFFMMAGLMTLNFLLFLFIASSYKYKESSLQSKGIKSLVRSYEVDLKLYIYRTSDNFLSGGTHIFAMGNKKDPELEPIFGGASRSNALADSHPEHIGRRTRILLVVCILFTELCERLTFYGIVANLVLYCRDYLKLEAPLPSSISLAFQGTSFFSPVIGGWVADTFLGRYNTIYGSSLLYVVGAIVLGAATFDYGAIFGMSTGSKEAFLGIALLLISVGTGGIKANVSPLGADQIENEGPIIVQRFFDWFYWFIQLGSFLAYTAVVSVQQEVSFFYGYVITALSMFLAVILFVSGRKYYITHEHKGSYLSETLKIIWQGLKKIQSQRSARVGSHWLDRVKESLGGTYKDQRVEDVKSVLKIVPIFLTFILYWTIYGQGQTSYLLQGSFMKLKLSEHFTMPAASLYLFEITMLLILIPIVDRIIYPSLRYFGIDFTPLKKMGVGMLFAMGSVLMAGFMEIERKKYIDTHGYFKQHPFDTPVNASQMNIFYQVPQYVLQGTGEVLTSIPGLAFAYSQSPLYLRGVIMGLNLATIGIGFYVAGALAAIAKNASDGSWYPQDLNAGKLENYFFFLAAVMFANFLLFVFLARKYKYVESPNTVTVQEDHGQSLISTSTSNLEKV</sequence>
<dbReference type="PROSITE" id="PS01022">
    <property type="entry name" value="PTR2_1"/>
    <property type="match status" value="2"/>
</dbReference>
<feature type="transmembrane region" description="Helical" evidence="9">
    <location>
        <begin position="1162"/>
        <end position="1182"/>
    </location>
</feature>
<keyword evidence="5 9" id="KW-1133">Transmembrane helix</keyword>
<evidence type="ECO:0000313" key="11">
    <source>
        <dbReference type="Proteomes" id="UP000275408"/>
    </source>
</evidence>
<feature type="transmembrane region" description="Helical" evidence="9">
    <location>
        <begin position="553"/>
        <end position="576"/>
    </location>
</feature>
<keyword evidence="4" id="KW-0571">Peptide transport</keyword>
<feature type="transmembrane region" description="Helical" evidence="9">
    <location>
        <begin position="596"/>
        <end position="619"/>
    </location>
</feature>
<feature type="transmembrane region" description="Helical" evidence="9">
    <location>
        <begin position="845"/>
        <end position="864"/>
    </location>
</feature>
<evidence type="ECO:0000256" key="9">
    <source>
        <dbReference type="SAM" id="Phobius"/>
    </source>
</evidence>
<evidence type="ECO:0000256" key="1">
    <source>
        <dbReference type="ARBA" id="ARBA00004141"/>
    </source>
</evidence>
<dbReference type="Pfam" id="PF00854">
    <property type="entry name" value="PTR2"/>
    <property type="match status" value="2"/>
</dbReference>
<feature type="transmembrane region" description="Helical" evidence="9">
    <location>
        <begin position="288"/>
        <end position="308"/>
    </location>
</feature>
<organism evidence="10 11">
    <name type="scientific">Pocillopora damicornis</name>
    <name type="common">Cauliflower coral</name>
    <name type="synonym">Millepora damicornis</name>
    <dbReference type="NCBI Taxonomy" id="46731"/>
    <lineage>
        <taxon>Eukaryota</taxon>
        <taxon>Metazoa</taxon>
        <taxon>Cnidaria</taxon>
        <taxon>Anthozoa</taxon>
        <taxon>Hexacorallia</taxon>
        <taxon>Scleractinia</taxon>
        <taxon>Astrocoeniina</taxon>
        <taxon>Pocilloporidae</taxon>
        <taxon>Pocillopora</taxon>
    </lineage>
</organism>
<evidence type="ECO:0000256" key="8">
    <source>
        <dbReference type="SAM" id="MobiDB-lite"/>
    </source>
</evidence>
<feature type="transmembrane region" description="Helical" evidence="9">
    <location>
        <begin position="314"/>
        <end position="334"/>
    </location>
</feature>
<dbReference type="GO" id="GO:0006857">
    <property type="term" value="P:oligopeptide transport"/>
    <property type="evidence" value="ECO:0007669"/>
    <property type="project" value="InterPro"/>
</dbReference>
<feature type="transmembrane region" description="Helical" evidence="9">
    <location>
        <begin position="1121"/>
        <end position="1142"/>
    </location>
</feature>
<feature type="compositionally biased region" description="Low complexity" evidence="8">
    <location>
        <begin position="29"/>
        <end position="42"/>
    </location>
</feature>
<comment type="caution">
    <text evidence="10">The sequence shown here is derived from an EMBL/GenBank/DDBJ whole genome shotgun (WGS) entry which is preliminary data.</text>
</comment>
<dbReference type="GO" id="GO:0016020">
    <property type="term" value="C:membrane"/>
    <property type="evidence" value="ECO:0007669"/>
    <property type="project" value="UniProtKB-SubCell"/>
</dbReference>
<feature type="compositionally biased region" description="Polar residues" evidence="8">
    <location>
        <begin position="119"/>
        <end position="130"/>
    </location>
</feature>
<feature type="transmembrane region" description="Helical" evidence="9">
    <location>
        <begin position="739"/>
        <end position="762"/>
    </location>
</feature>
<reference evidence="10 11" key="1">
    <citation type="journal article" date="2018" name="Sci. Rep.">
        <title>Comparative analysis of the Pocillopora damicornis genome highlights role of immune system in coral evolution.</title>
        <authorList>
            <person name="Cunning R."/>
            <person name="Bay R.A."/>
            <person name="Gillette P."/>
            <person name="Baker A.C."/>
            <person name="Traylor-Knowles N."/>
        </authorList>
    </citation>
    <scope>NUCLEOTIDE SEQUENCE [LARGE SCALE GENOMIC DNA]</scope>
    <source>
        <strain evidence="10">RSMAS</strain>
        <tissue evidence="10">Whole animal</tissue>
    </source>
</reference>
<dbReference type="InterPro" id="IPR036259">
    <property type="entry name" value="MFS_trans_sf"/>
</dbReference>
<feature type="transmembrane region" description="Helical" evidence="9">
    <location>
        <begin position="698"/>
        <end position="719"/>
    </location>
</feature>
<feature type="transmembrane region" description="Helical" evidence="9">
    <location>
        <begin position="179"/>
        <end position="200"/>
    </location>
</feature>
<protein>
    <recommendedName>
        <fullName evidence="12">Major facilitator superfamily (MFS) profile domain-containing protein</fullName>
    </recommendedName>
</protein>
<feature type="transmembrane region" description="Helical" evidence="9">
    <location>
        <begin position="774"/>
        <end position="797"/>
    </location>
</feature>
<feature type="transmembrane region" description="Helical" evidence="9">
    <location>
        <begin position="246"/>
        <end position="267"/>
    </location>
</feature>
<dbReference type="GO" id="GO:0022857">
    <property type="term" value="F:transmembrane transporter activity"/>
    <property type="evidence" value="ECO:0007669"/>
    <property type="project" value="InterPro"/>
</dbReference>
<evidence type="ECO:0000256" key="2">
    <source>
        <dbReference type="ARBA" id="ARBA00005982"/>
    </source>
</evidence>
<evidence type="ECO:0000256" key="6">
    <source>
        <dbReference type="ARBA" id="ARBA00023136"/>
    </source>
</evidence>
<dbReference type="InterPro" id="IPR000109">
    <property type="entry name" value="POT_fam"/>
</dbReference>
<feature type="transmembrane region" description="Helical" evidence="9">
    <location>
        <begin position="870"/>
        <end position="889"/>
    </location>
</feature>
<evidence type="ECO:0008006" key="12">
    <source>
        <dbReference type="Google" id="ProtNLM"/>
    </source>
</evidence>
<feature type="transmembrane region" description="Helical" evidence="9">
    <location>
        <begin position="212"/>
        <end position="231"/>
    </location>
</feature>
<dbReference type="SUPFAM" id="SSF103473">
    <property type="entry name" value="MFS general substrate transporter"/>
    <property type="match status" value="2"/>
</dbReference>
<feature type="transmembrane region" description="Helical" evidence="9">
    <location>
        <begin position="993"/>
        <end position="1015"/>
    </location>
</feature>
<evidence type="ECO:0000256" key="7">
    <source>
        <dbReference type="RuleBase" id="RU003755"/>
    </source>
</evidence>
<feature type="transmembrane region" description="Helical" evidence="9">
    <location>
        <begin position="141"/>
        <end position="167"/>
    </location>
</feature>
<feature type="compositionally biased region" description="Polar residues" evidence="8">
    <location>
        <begin position="1"/>
        <end position="11"/>
    </location>
</feature>
<dbReference type="OrthoDB" id="8904098at2759"/>
<evidence type="ECO:0000256" key="5">
    <source>
        <dbReference type="ARBA" id="ARBA00022989"/>
    </source>
</evidence>
<keyword evidence="7" id="KW-0813">Transport</keyword>
<dbReference type="AlphaFoldDB" id="A0A3M6UM44"/>
<name>A0A3M6UM44_POCDA</name>
<feature type="region of interest" description="Disordered" evidence="8">
    <location>
        <begin position="103"/>
        <end position="130"/>
    </location>
</feature>
<comment type="similarity">
    <text evidence="2 7">Belongs to the major facilitator superfamily. Proton-dependent oligopeptide transporter (POT/PTR) (TC 2.A.17) family.</text>
</comment>
<keyword evidence="3 7" id="KW-0812">Transmembrane</keyword>
<proteinExistence type="inferred from homology"/>
<feature type="transmembrane region" description="Helical" evidence="9">
    <location>
        <begin position="527"/>
        <end position="546"/>
    </location>
</feature>
<gene>
    <name evidence="10" type="ORF">pdam_00014102</name>
</gene>
<dbReference type="PANTHER" id="PTHR11654">
    <property type="entry name" value="OLIGOPEPTIDE TRANSPORTER-RELATED"/>
    <property type="match status" value="1"/>
</dbReference>
<feature type="transmembrane region" description="Helical" evidence="9">
    <location>
        <begin position="473"/>
        <end position="490"/>
    </location>
</feature>
<feature type="transmembrane region" description="Helical" evidence="9">
    <location>
        <begin position="430"/>
        <end position="452"/>
    </location>
</feature>
<dbReference type="Proteomes" id="UP000275408">
    <property type="component" value="Unassembled WGS sequence"/>
</dbReference>
<evidence type="ECO:0000313" key="10">
    <source>
        <dbReference type="EMBL" id="RMX54604.1"/>
    </source>
</evidence>
<feature type="region of interest" description="Disordered" evidence="8">
    <location>
        <begin position="1"/>
        <end position="42"/>
    </location>
</feature>
<keyword evidence="6 9" id="KW-0472">Membrane</keyword>
<dbReference type="Gene3D" id="1.20.1250.20">
    <property type="entry name" value="MFS general substrate transporter like domains"/>
    <property type="match status" value="3"/>
</dbReference>
<feature type="transmembrane region" description="Helical" evidence="9">
    <location>
        <begin position="395"/>
        <end position="418"/>
    </location>
</feature>
<accession>A0A3M6UM44</accession>